<proteinExistence type="predicted"/>
<evidence type="ECO:0000313" key="3">
    <source>
        <dbReference type="Proteomes" id="UP001596170"/>
    </source>
</evidence>
<evidence type="ECO:0000256" key="1">
    <source>
        <dbReference type="SAM" id="Phobius"/>
    </source>
</evidence>
<keyword evidence="1" id="KW-1133">Transmembrane helix</keyword>
<name>A0ABW1L9S5_9BACL</name>
<keyword evidence="3" id="KW-1185">Reference proteome</keyword>
<accession>A0ABW1L9S5</accession>
<comment type="caution">
    <text evidence="2">The sequence shown here is derived from an EMBL/GenBank/DDBJ whole genome shotgun (WGS) entry which is preliminary data.</text>
</comment>
<dbReference type="EMBL" id="JBHSRI010000015">
    <property type="protein sequence ID" value="MFC6039682.1"/>
    <property type="molecule type" value="Genomic_DNA"/>
</dbReference>
<keyword evidence="1" id="KW-0812">Transmembrane</keyword>
<feature type="transmembrane region" description="Helical" evidence="1">
    <location>
        <begin position="6"/>
        <end position="25"/>
    </location>
</feature>
<evidence type="ECO:0000313" key="2">
    <source>
        <dbReference type="EMBL" id="MFC6039682.1"/>
    </source>
</evidence>
<protein>
    <submittedName>
        <fullName evidence="2">Uncharacterized protein</fullName>
    </submittedName>
</protein>
<dbReference type="Proteomes" id="UP001596170">
    <property type="component" value="Unassembled WGS sequence"/>
</dbReference>
<dbReference type="RefSeq" id="WP_377733818.1">
    <property type="nucleotide sequence ID" value="NZ_JBHSRI010000015.1"/>
</dbReference>
<reference evidence="3" key="1">
    <citation type="journal article" date="2019" name="Int. J. Syst. Evol. Microbiol.">
        <title>The Global Catalogue of Microorganisms (GCM) 10K type strain sequencing project: providing services to taxonomists for standard genome sequencing and annotation.</title>
        <authorList>
            <consortium name="The Broad Institute Genomics Platform"/>
            <consortium name="The Broad Institute Genome Sequencing Center for Infectious Disease"/>
            <person name="Wu L."/>
            <person name="Ma J."/>
        </authorList>
    </citation>
    <scope>NUCLEOTIDE SEQUENCE [LARGE SCALE GENOMIC DNA]</scope>
    <source>
        <strain evidence="3">CCUG 54527</strain>
    </source>
</reference>
<gene>
    <name evidence="2" type="ORF">ACFPYN_09650</name>
</gene>
<sequence>MEFNMLIVIFSVVSIGALLALYGIIEAAVRSGINSSIVGQFLEKKNGTEEDKKSFLDDDLDNRN</sequence>
<organism evidence="2 3">
    <name type="scientific">Paenisporosarcina macmurdoensis</name>
    <dbReference type="NCBI Taxonomy" id="212659"/>
    <lineage>
        <taxon>Bacteria</taxon>
        <taxon>Bacillati</taxon>
        <taxon>Bacillota</taxon>
        <taxon>Bacilli</taxon>
        <taxon>Bacillales</taxon>
        <taxon>Caryophanaceae</taxon>
        <taxon>Paenisporosarcina</taxon>
    </lineage>
</organism>
<keyword evidence="1" id="KW-0472">Membrane</keyword>